<gene>
    <name evidence="2" type="primary">gtf1_31</name>
    <name evidence="2" type="ORF">SDC9_77899</name>
</gene>
<reference evidence="2" key="1">
    <citation type="submission" date="2019-08" db="EMBL/GenBank/DDBJ databases">
        <authorList>
            <person name="Kucharzyk K."/>
            <person name="Murdoch R.W."/>
            <person name="Higgins S."/>
            <person name="Loffler F."/>
        </authorList>
    </citation>
    <scope>NUCLEOTIDE SEQUENCE</scope>
</reference>
<name>A0A644YZG4_9ZZZZ</name>
<protein>
    <submittedName>
        <fullName evidence="2">Glycosyltransferase Gtf1</fullName>
        <ecNumber evidence="2">2.4.1.-</ecNumber>
    </submittedName>
</protein>
<proteinExistence type="predicted"/>
<dbReference type="EMBL" id="VSSQ01006045">
    <property type="protein sequence ID" value="MPM31344.1"/>
    <property type="molecule type" value="Genomic_DNA"/>
</dbReference>
<dbReference type="SUPFAM" id="SSF53756">
    <property type="entry name" value="UDP-Glycosyltransferase/glycogen phosphorylase"/>
    <property type="match status" value="1"/>
</dbReference>
<evidence type="ECO:0000259" key="1">
    <source>
        <dbReference type="Pfam" id="PF00534"/>
    </source>
</evidence>
<dbReference type="AlphaFoldDB" id="A0A644YZG4"/>
<dbReference type="Gene3D" id="3.40.50.2000">
    <property type="entry name" value="Glycogen Phosphorylase B"/>
    <property type="match status" value="2"/>
</dbReference>
<evidence type="ECO:0000313" key="2">
    <source>
        <dbReference type="EMBL" id="MPM31344.1"/>
    </source>
</evidence>
<dbReference type="InterPro" id="IPR001296">
    <property type="entry name" value="Glyco_trans_1"/>
</dbReference>
<keyword evidence="2" id="KW-0808">Transferase</keyword>
<dbReference type="PANTHER" id="PTHR12526">
    <property type="entry name" value="GLYCOSYLTRANSFERASE"/>
    <property type="match status" value="1"/>
</dbReference>
<keyword evidence="2" id="KW-0328">Glycosyltransferase</keyword>
<sequence>MNILMIGPDIEKVPGGMATVIRNYLYSDLKTKTSIKYISSNIEGKTINKLIWISRAFLKFFINLKNSEIVHIHMAEKGSFYRKSIYIFISSIFKKKIIVHYHGAEFDKFYEESCSLIKKYIKFILNKVDINIALGAEWKEMISKYTNGRIEVLNNSVNTVEENMYNNLSKNITMLGRLEERKGTFDLLDIADELISHDNNLNIILAGDGDLSKVREAISKKKYKDNIKLLGWIDKNKRGDVLKDTLIFTLPSYNEGMPMAILEAMSFGIPLVVTNVGGIPSLVEDEENGFLINPGDKKSLKECILKLSEDKDYRLKISNNNYMKINEEFNLQKNIQLLYDLYKSLV</sequence>
<feature type="domain" description="Glycosyl transferase family 1" evidence="1">
    <location>
        <begin position="170"/>
        <end position="322"/>
    </location>
</feature>
<accession>A0A644YZG4</accession>
<dbReference type="Pfam" id="PF00534">
    <property type="entry name" value="Glycos_transf_1"/>
    <property type="match status" value="1"/>
</dbReference>
<organism evidence="2">
    <name type="scientific">bioreactor metagenome</name>
    <dbReference type="NCBI Taxonomy" id="1076179"/>
    <lineage>
        <taxon>unclassified sequences</taxon>
        <taxon>metagenomes</taxon>
        <taxon>ecological metagenomes</taxon>
    </lineage>
</organism>
<dbReference type="GO" id="GO:0016757">
    <property type="term" value="F:glycosyltransferase activity"/>
    <property type="evidence" value="ECO:0007669"/>
    <property type="project" value="UniProtKB-KW"/>
</dbReference>
<dbReference type="CDD" id="cd03801">
    <property type="entry name" value="GT4_PimA-like"/>
    <property type="match status" value="1"/>
</dbReference>
<comment type="caution">
    <text evidence="2">The sequence shown here is derived from an EMBL/GenBank/DDBJ whole genome shotgun (WGS) entry which is preliminary data.</text>
</comment>
<dbReference type="EC" id="2.4.1.-" evidence="2"/>